<proteinExistence type="inferred from homology"/>
<evidence type="ECO:0000313" key="8">
    <source>
        <dbReference type="Proteomes" id="UP001583280"/>
    </source>
</evidence>
<dbReference type="Gene3D" id="2.60.120.200">
    <property type="match status" value="1"/>
</dbReference>
<dbReference type="Gene3D" id="2.115.10.20">
    <property type="entry name" value="Glycosyl hydrolase domain, family 43"/>
    <property type="match status" value="1"/>
</dbReference>
<reference evidence="7 8" key="1">
    <citation type="journal article" date="2024" name="IMA Fungus">
        <title>IMA Genome - F19 : A genome assembly and annotation guide to empower mycologists, including annotated draft genome sequences of Ceratocystis pirilliformis, Diaporthe australafricana, Fusarium ophioides, Paecilomyces lecythidis, and Sporothrix stenoceras.</title>
        <authorList>
            <person name="Aylward J."/>
            <person name="Wilson A.M."/>
            <person name="Visagie C.M."/>
            <person name="Spraker J."/>
            <person name="Barnes I."/>
            <person name="Buitendag C."/>
            <person name="Ceriani C."/>
            <person name="Del Mar Angel L."/>
            <person name="du Plessis D."/>
            <person name="Fuchs T."/>
            <person name="Gasser K."/>
            <person name="Kramer D."/>
            <person name="Li W."/>
            <person name="Munsamy K."/>
            <person name="Piso A."/>
            <person name="Price J.L."/>
            <person name="Sonnekus B."/>
            <person name="Thomas C."/>
            <person name="van der Nest A."/>
            <person name="van Dijk A."/>
            <person name="van Heerden A."/>
            <person name="van Vuuren N."/>
            <person name="Yilmaz N."/>
            <person name="Duong T.A."/>
            <person name="van der Merwe N.A."/>
            <person name="Wingfield M.J."/>
            <person name="Wingfield B.D."/>
        </authorList>
    </citation>
    <scope>NUCLEOTIDE SEQUENCE [LARGE SCALE GENOMIC DNA]</scope>
    <source>
        <strain evidence="7 8">CMW 12675</strain>
    </source>
</reference>
<keyword evidence="8" id="KW-1185">Reference proteome</keyword>
<dbReference type="InterPro" id="IPR006710">
    <property type="entry name" value="Glyco_hydro_43"/>
</dbReference>
<accession>A0ABR3Z8K0</accession>
<dbReference type="InterPro" id="IPR023296">
    <property type="entry name" value="Glyco_hydro_beta-prop_sf"/>
</dbReference>
<feature type="domain" description="Beta-xylosidase C-terminal Concanavalin A-like" evidence="6">
    <location>
        <begin position="327"/>
        <end position="519"/>
    </location>
</feature>
<comment type="similarity">
    <text evidence="1 4">Belongs to the glycosyl hydrolase 43 family.</text>
</comment>
<gene>
    <name evidence="7" type="ORF">Cpir12675_002518</name>
</gene>
<feature type="chain" id="PRO_5047049806" description="Beta-xylosidase C-terminal Concanavalin A-like domain-containing protein" evidence="5">
    <location>
        <begin position="22"/>
        <end position="537"/>
    </location>
</feature>
<keyword evidence="3 4" id="KW-0326">Glycosidase</keyword>
<dbReference type="PANTHER" id="PTHR42812">
    <property type="entry name" value="BETA-XYLOSIDASE"/>
    <property type="match status" value="1"/>
</dbReference>
<organism evidence="7 8">
    <name type="scientific">Ceratocystis pirilliformis</name>
    <dbReference type="NCBI Taxonomy" id="259994"/>
    <lineage>
        <taxon>Eukaryota</taxon>
        <taxon>Fungi</taxon>
        <taxon>Dikarya</taxon>
        <taxon>Ascomycota</taxon>
        <taxon>Pezizomycotina</taxon>
        <taxon>Sordariomycetes</taxon>
        <taxon>Hypocreomycetidae</taxon>
        <taxon>Microascales</taxon>
        <taxon>Ceratocystidaceae</taxon>
        <taxon>Ceratocystis</taxon>
    </lineage>
</organism>
<dbReference type="CDD" id="cd09001">
    <property type="entry name" value="GH43_FsAxh1-like"/>
    <property type="match status" value="1"/>
</dbReference>
<comment type="caution">
    <text evidence="7">The sequence shown here is derived from an EMBL/GenBank/DDBJ whole genome shotgun (WGS) entry which is preliminary data.</text>
</comment>
<evidence type="ECO:0000256" key="5">
    <source>
        <dbReference type="SAM" id="SignalP"/>
    </source>
</evidence>
<dbReference type="PANTHER" id="PTHR42812:SF15">
    <property type="entry name" value="HYDROLASE, PUTATIVE (AFU_ORTHOLOGUE AFUA_2G00930)-RELATED"/>
    <property type="match status" value="1"/>
</dbReference>
<dbReference type="Pfam" id="PF17851">
    <property type="entry name" value="GH43_C2"/>
    <property type="match status" value="1"/>
</dbReference>
<dbReference type="SUPFAM" id="SSF75005">
    <property type="entry name" value="Arabinanase/levansucrase/invertase"/>
    <property type="match status" value="1"/>
</dbReference>
<dbReference type="Pfam" id="PF04616">
    <property type="entry name" value="Glyco_hydro_43"/>
    <property type="match status" value="1"/>
</dbReference>
<dbReference type="EMBL" id="JAWDJO010000050">
    <property type="protein sequence ID" value="KAL1896993.1"/>
    <property type="molecule type" value="Genomic_DNA"/>
</dbReference>
<dbReference type="InterPro" id="IPR051795">
    <property type="entry name" value="Glycosyl_Hydrlase_43"/>
</dbReference>
<sequence length="537" mass="59942">MKLYPHATVALLLGSITLTNGLNFTNPVIYEDLADLEVVRVNDTYYYTASTMHFSPGASILRSYDLVNWEYLSHSVPHLDFGPEYSLQDSRTAYDGGVWASTLQYRHSNGLWYWYGLIQSTGKTHVFTAPAPEGPWTEHTPMGEAYYDCGLLIDPDDDTMYIAYGNYVLHVAQLSPDGLSQVRSEAVYTEPNGRLIEGSRMYKRDGNYYIFATKPANEQHILKSTSGPFGPYEIQVVLVDMPAPVVGAGTPHQGGLIETPSGDWYYMAFIDAFPLGRCPVLAPITWDSNGWPHVVTDAAGGWGAEYAMPVSTDRKAGPENLPGAFKETFSGKASLGPRWEWNHNPLDSAWKLTQHGLELTTERLASEIYTAPNTLTTRIFGPKSQATFKLDLSMMKDGDRAGVSIFRDDSAYIGVHQDSGVKRLAYVDNLVLNQTTWIPTGNAGDMLAGDEVRDGVIWLRVTADVRPAFTSDLFDNPRPATFWYSTNGIDFTQFGNTYLLSHKWQFFMAYRFAVFNYATVELGGKIVIEECETQELR</sequence>
<keyword evidence="2 4" id="KW-0378">Hydrolase</keyword>
<evidence type="ECO:0000256" key="1">
    <source>
        <dbReference type="ARBA" id="ARBA00009865"/>
    </source>
</evidence>
<feature type="signal peptide" evidence="5">
    <location>
        <begin position="1"/>
        <end position="21"/>
    </location>
</feature>
<evidence type="ECO:0000259" key="6">
    <source>
        <dbReference type="Pfam" id="PF17851"/>
    </source>
</evidence>
<evidence type="ECO:0000256" key="2">
    <source>
        <dbReference type="ARBA" id="ARBA00022801"/>
    </source>
</evidence>
<dbReference type="InterPro" id="IPR013320">
    <property type="entry name" value="ConA-like_dom_sf"/>
</dbReference>
<name>A0ABR3Z8K0_9PEZI</name>
<dbReference type="SUPFAM" id="SSF49899">
    <property type="entry name" value="Concanavalin A-like lectins/glucanases"/>
    <property type="match status" value="1"/>
</dbReference>
<dbReference type="InterPro" id="IPR041542">
    <property type="entry name" value="GH43_C2"/>
</dbReference>
<dbReference type="Proteomes" id="UP001583280">
    <property type="component" value="Unassembled WGS sequence"/>
</dbReference>
<keyword evidence="5" id="KW-0732">Signal</keyword>
<evidence type="ECO:0000256" key="3">
    <source>
        <dbReference type="ARBA" id="ARBA00023295"/>
    </source>
</evidence>
<evidence type="ECO:0000256" key="4">
    <source>
        <dbReference type="RuleBase" id="RU361187"/>
    </source>
</evidence>
<protein>
    <recommendedName>
        <fullName evidence="6">Beta-xylosidase C-terminal Concanavalin A-like domain-containing protein</fullName>
    </recommendedName>
</protein>
<evidence type="ECO:0000313" key="7">
    <source>
        <dbReference type="EMBL" id="KAL1896993.1"/>
    </source>
</evidence>